<dbReference type="Pfam" id="PF00128">
    <property type="entry name" value="Alpha-amylase"/>
    <property type="match status" value="1"/>
</dbReference>
<organism evidence="6 7">
    <name type="scientific">Fusarium circinatum</name>
    <name type="common">Pitch canker fungus</name>
    <name type="synonym">Gibberella circinata</name>
    <dbReference type="NCBI Taxonomy" id="48490"/>
    <lineage>
        <taxon>Eukaryota</taxon>
        <taxon>Fungi</taxon>
        <taxon>Dikarya</taxon>
        <taxon>Ascomycota</taxon>
        <taxon>Pezizomycotina</taxon>
        <taxon>Sordariomycetes</taxon>
        <taxon>Hypocreomycetidae</taxon>
        <taxon>Hypocreales</taxon>
        <taxon>Nectriaceae</taxon>
        <taxon>Fusarium</taxon>
        <taxon>Fusarium fujikuroi species complex</taxon>
    </lineage>
</organism>
<dbReference type="GO" id="GO:0004556">
    <property type="term" value="F:alpha-amylase activity"/>
    <property type="evidence" value="ECO:0007669"/>
    <property type="project" value="TreeGrafter"/>
</dbReference>
<evidence type="ECO:0000256" key="2">
    <source>
        <dbReference type="ARBA" id="ARBA00022801"/>
    </source>
</evidence>
<dbReference type="Gene3D" id="3.20.20.80">
    <property type="entry name" value="Glycosidases"/>
    <property type="match status" value="1"/>
</dbReference>
<evidence type="ECO:0000256" key="1">
    <source>
        <dbReference type="ARBA" id="ARBA00008061"/>
    </source>
</evidence>
<keyword evidence="4" id="KW-0462">Maltose metabolism</keyword>
<keyword evidence="7" id="KW-1185">Reference proteome</keyword>
<keyword evidence="3" id="KW-0326">Glycosidase</keyword>
<dbReference type="SMART" id="SM00642">
    <property type="entry name" value="Aamy"/>
    <property type="match status" value="1"/>
</dbReference>
<dbReference type="FunFam" id="3.90.400.10:FF:000004">
    <property type="entry name" value="Oligo-1,6-glucosidase"/>
    <property type="match status" value="1"/>
</dbReference>
<evidence type="ECO:0000313" key="7">
    <source>
        <dbReference type="Proteomes" id="UP000572754"/>
    </source>
</evidence>
<keyword evidence="2" id="KW-0378">Hydrolase</keyword>
<dbReference type="GO" id="GO:0004574">
    <property type="term" value="F:oligo-1,6-glucosidase activity"/>
    <property type="evidence" value="ECO:0007669"/>
    <property type="project" value="TreeGrafter"/>
</dbReference>
<dbReference type="Gene3D" id="3.90.400.10">
    <property type="entry name" value="Oligo-1,6-glucosidase, Domain 2"/>
    <property type="match status" value="1"/>
</dbReference>
<sequence>MTAPQRQWWKDAVVYQIWPASFKDGNGDGLGDLKGILQSLDHIQSLGADVIWISPIYESPQIDQGYDISSYERIHEPYGTMQDLEELIRSCHKRGMRILMDLVINHTSDQHQWFKESRSSKDSPKRDWYIWQPAKYHDGQRLPPNNWQSFFGGSAWEWDPCSQEYYLHLFSASQPDVNWASSNLRQSIYQSAIRFWLDKGVDGFRIDTMGLFGKDQSFADAPESDPCAPFNHQPETLQILGEIHDIIAEYGDLMTVGEFGGLADTETALKYVSAASHRVNMGFQFETVCLGFALSSFDVKPHTLSDFKQSVCKWQQFIEGTDGWTTIFLENHDVPRSISRFMSDKPDLRAAAAKLLALLQITCTGTLFLYQDQEIGMTNIPASWPIEEFKDISTQRYWESVTRASNDPDILRTSLANIRAVARDNSRTPMQWSSDLHAGFTECKAGPWMRINENFVDVNVKSQALDDKSVLAFWKEAIACRKANMQVLGHGSFHPISGGDEAMFCFEKRHNGLVALVMLNLSTEIQKCNPNIELANMAIHLATSSSHHNDTFGPYEGRLYFTE</sequence>
<dbReference type="CDD" id="cd11333">
    <property type="entry name" value="AmyAc_SI_OligoGlu_DGase"/>
    <property type="match status" value="1"/>
</dbReference>
<dbReference type="PANTHER" id="PTHR10357">
    <property type="entry name" value="ALPHA-AMYLASE FAMILY MEMBER"/>
    <property type="match status" value="1"/>
</dbReference>
<feature type="domain" description="Glycosyl hydrolase family 13 catalytic" evidence="5">
    <location>
        <begin position="16"/>
        <end position="419"/>
    </location>
</feature>
<dbReference type="FunFam" id="3.20.20.80:FF:000087">
    <property type="entry name" value="Oligo-1,6-glucosidase IMA1"/>
    <property type="match status" value="1"/>
</dbReference>
<reference evidence="6 7" key="2">
    <citation type="submission" date="2020-05" db="EMBL/GenBank/DDBJ databases">
        <title>Identification and distribution of gene clusters putatively required for synthesis of sphingolipid metabolism inhibitors in phylogenetically diverse species of the filamentous fungus Fusarium.</title>
        <authorList>
            <person name="Kim H.-S."/>
            <person name="Busman M."/>
            <person name="Brown D.W."/>
            <person name="Divon H."/>
            <person name="Uhlig S."/>
            <person name="Proctor R.H."/>
        </authorList>
    </citation>
    <scope>NUCLEOTIDE SEQUENCE [LARGE SCALE GENOMIC DNA]</scope>
    <source>
        <strain evidence="6 7">NRRL 25331</strain>
    </source>
</reference>
<dbReference type="FunFam" id="3.20.20.80:FF:000064">
    <property type="entry name" value="Oligo-1,6-glucosidase"/>
    <property type="match status" value="1"/>
</dbReference>
<evidence type="ECO:0000259" key="5">
    <source>
        <dbReference type="SMART" id="SM00642"/>
    </source>
</evidence>
<evidence type="ECO:0000256" key="3">
    <source>
        <dbReference type="ARBA" id="ARBA00023295"/>
    </source>
</evidence>
<dbReference type="AlphaFoldDB" id="A0A8H5UHH0"/>
<dbReference type="PANTHER" id="PTHR10357:SF179">
    <property type="entry name" value="NEUTRAL AND BASIC AMINO ACID TRANSPORT PROTEIN RBAT"/>
    <property type="match status" value="1"/>
</dbReference>
<dbReference type="SUPFAM" id="SSF51011">
    <property type="entry name" value="Glycosyl hydrolase domain"/>
    <property type="match status" value="1"/>
</dbReference>
<dbReference type="InterPro" id="IPR045857">
    <property type="entry name" value="O16G_dom_2"/>
</dbReference>
<accession>A0A8H5UHH0</accession>
<evidence type="ECO:0000313" key="6">
    <source>
        <dbReference type="EMBL" id="KAF5686257.1"/>
    </source>
</evidence>
<dbReference type="Proteomes" id="UP000572754">
    <property type="component" value="Unassembled WGS sequence"/>
</dbReference>
<dbReference type="GO" id="GO:0004575">
    <property type="term" value="F:sucrose alpha-glucosidase activity"/>
    <property type="evidence" value="ECO:0007669"/>
    <property type="project" value="TreeGrafter"/>
</dbReference>
<dbReference type="GO" id="GO:0005987">
    <property type="term" value="P:sucrose catabolic process"/>
    <property type="evidence" value="ECO:0007669"/>
    <property type="project" value="TreeGrafter"/>
</dbReference>
<dbReference type="InterPro" id="IPR017853">
    <property type="entry name" value="GH"/>
</dbReference>
<comment type="similarity">
    <text evidence="1">Belongs to the glycosyl hydrolase 13 family.</text>
</comment>
<proteinExistence type="inferred from homology"/>
<dbReference type="GO" id="GO:0000025">
    <property type="term" value="P:maltose catabolic process"/>
    <property type="evidence" value="ECO:0007669"/>
    <property type="project" value="TreeGrafter"/>
</dbReference>
<evidence type="ECO:0000256" key="4">
    <source>
        <dbReference type="ARBA" id="ARBA00026248"/>
    </source>
</evidence>
<comment type="caution">
    <text evidence="6">The sequence shown here is derived from an EMBL/GenBank/DDBJ whole genome shotgun (WGS) entry which is preliminary data.</text>
</comment>
<dbReference type="SUPFAM" id="SSF51445">
    <property type="entry name" value="(Trans)glycosidases"/>
    <property type="match status" value="1"/>
</dbReference>
<dbReference type="InterPro" id="IPR006047">
    <property type="entry name" value="GH13_cat_dom"/>
</dbReference>
<dbReference type="GO" id="GO:0033934">
    <property type="term" value="F:glucan 1,4-alpha-maltotriohydrolase activity"/>
    <property type="evidence" value="ECO:0007669"/>
    <property type="project" value="TreeGrafter"/>
</dbReference>
<protein>
    <submittedName>
        <fullName evidence="6">Maltase</fullName>
    </submittedName>
</protein>
<dbReference type="EMBL" id="JAAQPE010000097">
    <property type="protein sequence ID" value="KAF5686257.1"/>
    <property type="molecule type" value="Genomic_DNA"/>
</dbReference>
<reference evidence="7" key="1">
    <citation type="journal article" date="2020" name="BMC Genomics">
        <title>Correction to: Identification and distribution of gene clusters required for synthesis of sphingolipid metabolism inhibitors in diverse species of the filamentous fungus Fusarium.</title>
        <authorList>
            <person name="Kim H.S."/>
            <person name="Lohmar J.M."/>
            <person name="Busman M."/>
            <person name="Brown D.W."/>
            <person name="Naumann T.A."/>
            <person name="Divon H.H."/>
            <person name="Lysoe E."/>
            <person name="Uhlig S."/>
            <person name="Proctor R.H."/>
        </authorList>
    </citation>
    <scope>NUCLEOTIDE SEQUENCE [LARGE SCALE GENOMIC DNA]</scope>
    <source>
        <strain evidence="7">NRRL 25331</strain>
    </source>
</reference>
<name>A0A8H5UHH0_FUSCI</name>
<gene>
    <name evidence="6" type="ORF">FCIRC_2974</name>
</gene>